<dbReference type="InterPro" id="IPR031846">
    <property type="entry name" value="Hvcn1"/>
</dbReference>
<dbReference type="Pfam" id="PF00520">
    <property type="entry name" value="Ion_trans"/>
    <property type="match status" value="1"/>
</dbReference>
<dbReference type="PANTHER" id="PTHR46480:SF1">
    <property type="entry name" value="VOLTAGE-GATED HYDROGEN CHANNEL 1"/>
    <property type="match status" value="1"/>
</dbReference>
<dbReference type="InterPro" id="IPR005821">
    <property type="entry name" value="Ion_trans_dom"/>
</dbReference>
<keyword evidence="18" id="KW-1185">Reference proteome</keyword>
<dbReference type="GO" id="GO:0034702">
    <property type="term" value="C:monoatomic ion channel complex"/>
    <property type="evidence" value="ECO:0007669"/>
    <property type="project" value="UniProtKB-KW"/>
</dbReference>
<dbReference type="SUPFAM" id="SSF81324">
    <property type="entry name" value="Voltage-gated potassium channels"/>
    <property type="match status" value="1"/>
</dbReference>
<keyword evidence="5 15" id="KW-0812">Transmembrane</keyword>
<evidence type="ECO:0000256" key="5">
    <source>
        <dbReference type="ARBA" id="ARBA00022692"/>
    </source>
</evidence>
<reference evidence="17" key="1">
    <citation type="journal article" date="2020" name="Mol. Plant Microbe Interact.">
        <title>Genome Sequence of the Biocontrol Agent Coniothyrium minitans strain Conio (IMI 134523).</title>
        <authorList>
            <person name="Patel D."/>
            <person name="Shittu T.A."/>
            <person name="Baroncelli R."/>
            <person name="Muthumeenakshi S."/>
            <person name="Osborne T.H."/>
            <person name="Janganan T.K."/>
            <person name="Sreenivasaprasad S."/>
        </authorList>
    </citation>
    <scope>NUCLEOTIDE SEQUENCE</scope>
    <source>
        <strain evidence="17">Conio</strain>
    </source>
</reference>
<protein>
    <recommendedName>
        <fullName evidence="2">Voltage-gated hydrogen channel 1</fullName>
    </recommendedName>
    <alternativeName>
        <fullName evidence="12">Hydrogen voltage-gated channel 1</fullName>
    </alternativeName>
</protein>
<evidence type="ECO:0000256" key="10">
    <source>
        <dbReference type="ARBA" id="ARBA00023136"/>
    </source>
</evidence>
<organism evidence="17 18">
    <name type="scientific">Paraphaeosphaeria minitans</name>
    <dbReference type="NCBI Taxonomy" id="565426"/>
    <lineage>
        <taxon>Eukaryota</taxon>
        <taxon>Fungi</taxon>
        <taxon>Dikarya</taxon>
        <taxon>Ascomycota</taxon>
        <taxon>Pezizomycotina</taxon>
        <taxon>Dothideomycetes</taxon>
        <taxon>Pleosporomycetidae</taxon>
        <taxon>Pleosporales</taxon>
        <taxon>Massarineae</taxon>
        <taxon>Didymosphaeriaceae</taxon>
        <taxon>Paraphaeosphaeria</taxon>
    </lineage>
</organism>
<evidence type="ECO:0000256" key="8">
    <source>
        <dbReference type="ARBA" id="ARBA00023054"/>
    </source>
</evidence>
<evidence type="ECO:0000256" key="15">
    <source>
        <dbReference type="SAM" id="Phobius"/>
    </source>
</evidence>
<keyword evidence="6" id="KW-0851">Voltage-gated channel</keyword>
<sequence>MSSSPLLRTHEPPHEPTGELDKSTSILRDKLVRFFSTRAFHYSVLLLVALDVGCMFADIVISLETCDRKTPKADTALEAFKHVSLVFSTLFMLELLASVWAFRTAYFKSKFHMFDAAIIVVSFIFEISLQGVEEEVASLIVILRLLRVVKIVDEISVGAEAQMSDLEQRLELLEKENSGLREELRRRRPAT</sequence>
<comment type="caution">
    <text evidence="17">The sequence shown here is derived from an EMBL/GenBank/DDBJ whole genome shotgun (WGS) entry which is preliminary data.</text>
</comment>
<keyword evidence="4" id="KW-1003">Cell membrane</keyword>
<keyword evidence="10 15" id="KW-0472">Membrane</keyword>
<keyword evidence="11" id="KW-0407">Ion channel</keyword>
<comment type="subcellular location">
    <subcellularLocation>
        <location evidence="1">Cell membrane</location>
        <topology evidence="1">Multi-pass membrane protein</topology>
    </subcellularLocation>
</comment>
<gene>
    <name evidence="17" type="ORF">PMIN01_03892</name>
</gene>
<dbReference type="OrthoDB" id="427456at2759"/>
<dbReference type="EMBL" id="WJXW01000003">
    <property type="protein sequence ID" value="KAF9738609.1"/>
    <property type="molecule type" value="Genomic_DNA"/>
</dbReference>
<evidence type="ECO:0000256" key="2">
    <source>
        <dbReference type="ARBA" id="ARBA00015897"/>
    </source>
</evidence>
<dbReference type="GO" id="GO:0030171">
    <property type="term" value="F:voltage-gated proton channel activity"/>
    <property type="evidence" value="ECO:0007669"/>
    <property type="project" value="InterPro"/>
</dbReference>
<evidence type="ECO:0000256" key="14">
    <source>
        <dbReference type="SAM" id="MobiDB-lite"/>
    </source>
</evidence>
<dbReference type="PANTHER" id="PTHR46480">
    <property type="entry name" value="F20B24.22"/>
    <property type="match status" value="1"/>
</dbReference>
<evidence type="ECO:0000256" key="11">
    <source>
        <dbReference type="ARBA" id="ARBA00023303"/>
    </source>
</evidence>
<keyword evidence="8 13" id="KW-0175">Coiled coil</keyword>
<evidence type="ECO:0000256" key="3">
    <source>
        <dbReference type="ARBA" id="ARBA00022448"/>
    </source>
</evidence>
<evidence type="ECO:0000256" key="7">
    <source>
        <dbReference type="ARBA" id="ARBA00022989"/>
    </source>
</evidence>
<dbReference type="AlphaFoldDB" id="A0A9P6KUA3"/>
<dbReference type="InterPro" id="IPR027359">
    <property type="entry name" value="Volt_channel_dom_sf"/>
</dbReference>
<evidence type="ECO:0000256" key="6">
    <source>
        <dbReference type="ARBA" id="ARBA00022882"/>
    </source>
</evidence>
<evidence type="ECO:0000256" key="1">
    <source>
        <dbReference type="ARBA" id="ARBA00004651"/>
    </source>
</evidence>
<proteinExistence type="predicted"/>
<keyword evidence="7 15" id="KW-1133">Transmembrane helix</keyword>
<feature type="domain" description="Ion transport" evidence="16">
    <location>
        <begin position="38"/>
        <end position="153"/>
    </location>
</feature>
<evidence type="ECO:0000259" key="16">
    <source>
        <dbReference type="Pfam" id="PF00520"/>
    </source>
</evidence>
<keyword evidence="9" id="KW-0406">Ion transport</keyword>
<evidence type="ECO:0000256" key="4">
    <source>
        <dbReference type="ARBA" id="ARBA00022475"/>
    </source>
</evidence>
<dbReference type="Proteomes" id="UP000756921">
    <property type="component" value="Unassembled WGS sequence"/>
</dbReference>
<evidence type="ECO:0000256" key="9">
    <source>
        <dbReference type="ARBA" id="ARBA00023065"/>
    </source>
</evidence>
<evidence type="ECO:0000256" key="13">
    <source>
        <dbReference type="SAM" id="Coils"/>
    </source>
</evidence>
<feature type="transmembrane region" description="Helical" evidence="15">
    <location>
        <begin position="83"/>
        <end position="102"/>
    </location>
</feature>
<evidence type="ECO:0000313" key="18">
    <source>
        <dbReference type="Proteomes" id="UP000756921"/>
    </source>
</evidence>
<keyword evidence="3" id="KW-0813">Transport</keyword>
<feature type="compositionally biased region" description="Basic and acidic residues" evidence="14">
    <location>
        <begin position="8"/>
        <end position="20"/>
    </location>
</feature>
<accession>A0A9P6KUA3</accession>
<feature type="transmembrane region" description="Helical" evidence="15">
    <location>
        <begin position="39"/>
        <end position="63"/>
    </location>
</feature>
<evidence type="ECO:0000313" key="17">
    <source>
        <dbReference type="EMBL" id="KAF9738609.1"/>
    </source>
</evidence>
<feature type="coiled-coil region" evidence="13">
    <location>
        <begin position="156"/>
        <end position="183"/>
    </location>
</feature>
<feature type="region of interest" description="Disordered" evidence="14">
    <location>
        <begin position="1"/>
        <end position="20"/>
    </location>
</feature>
<evidence type="ECO:0000256" key="12">
    <source>
        <dbReference type="ARBA" id="ARBA00031989"/>
    </source>
</evidence>
<dbReference type="Gene3D" id="1.20.120.350">
    <property type="entry name" value="Voltage-gated potassium channels. Chain C"/>
    <property type="match status" value="1"/>
</dbReference>
<name>A0A9P6KUA3_9PLEO</name>
<dbReference type="GO" id="GO:0005886">
    <property type="term" value="C:plasma membrane"/>
    <property type="evidence" value="ECO:0007669"/>
    <property type="project" value="UniProtKB-SubCell"/>
</dbReference>